<comment type="caution">
    <text evidence="1">The sequence shown here is derived from an EMBL/GenBank/DDBJ whole genome shotgun (WGS) entry which is preliminary data.</text>
</comment>
<gene>
    <name evidence="1" type="ORF">LOK49_LG09G01307</name>
</gene>
<keyword evidence="2" id="KW-1185">Reference proteome</keyword>
<evidence type="ECO:0000313" key="2">
    <source>
        <dbReference type="Proteomes" id="UP001060215"/>
    </source>
</evidence>
<dbReference type="EMBL" id="CM045765">
    <property type="protein sequence ID" value="KAI8001843.1"/>
    <property type="molecule type" value="Genomic_DNA"/>
</dbReference>
<reference evidence="1 2" key="1">
    <citation type="journal article" date="2022" name="Plant J.">
        <title>Chromosome-level genome of Camellia lanceoleosa provides a valuable resource for understanding genome evolution and self-incompatibility.</title>
        <authorList>
            <person name="Gong W."/>
            <person name="Xiao S."/>
            <person name="Wang L."/>
            <person name="Liao Z."/>
            <person name="Chang Y."/>
            <person name="Mo W."/>
            <person name="Hu G."/>
            <person name="Li W."/>
            <person name="Zhao G."/>
            <person name="Zhu H."/>
            <person name="Hu X."/>
            <person name="Ji K."/>
            <person name="Xiang X."/>
            <person name="Song Q."/>
            <person name="Yuan D."/>
            <person name="Jin S."/>
            <person name="Zhang L."/>
        </authorList>
    </citation>
    <scope>NUCLEOTIDE SEQUENCE [LARGE SCALE GENOMIC DNA]</scope>
    <source>
        <strain evidence="1">SQ_2022a</strain>
    </source>
</reference>
<accession>A0ACC0GN20</accession>
<dbReference type="Proteomes" id="UP001060215">
    <property type="component" value="Chromosome 8"/>
</dbReference>
<organism evidence="1 2">
    <name type="scientific">Camellia lanceoleosa</name>
    <dbReference type="NCBI Taxonomy" id="1840588"/>
    <lineage>
        <taxon>Eukaryota</taxon>
        <taxon>Viridiplantae</taxon>
        <taxon>Streptophyta</taxon>
        <taxon>Embryophyta</taxon>
        <taxon>Tracheophyta</taxon>
        <taxon>Spermatophyta</taxon>
        <taxon>Magnoliopsida</taxon>
        <taxon>eudicotyledons</taxon>
        <taxon>Gunneridae</taxon>
        <taxon>Pentapetalae</taxon>
        <taxon>asterids</taxon>
        <taxon>Ericales</taxon>
        <taxon>Theaceae</taxon>
        <taxon>Camellia</taxon>
    </lineage>
</organism>
<evidence type="ECO:0000313" key="1">
    <source>
        <dbReference type="EMBL" id="KAI8001843.1"/>
    </source>
</evidence>
<proteinExistence type="predicted"/>
<protein>
    <submittedName>
        <fullName evidence="1">Uncharacterized protein</fullName>
    </submittedName>
</protein>
<sequence length="214" mass="23427">MQIAEPDIGQQSWNNLSGFAGFRLGRGIWAMASLLGLGLRDLVAFWVCVVGLKLLGCGGGTIAKIDGREEVRRTSEEIRLTNTDSLFESPVDWTEGGSAMELLIWEPQDSAAWAVVPLQVSQVVVGLPSQVLVRWEDLVDDTSEGLDRLRIEDAANLRLLQLLAMSHDGLGEGVLIDGDCFGDSVPSAVEVSDWVWEKLARSIGCWGFRLRGMR</sequence>
<name>A0ACC0GN20_9ERIC</name>